<evidence type="ECO:0000256" key="1">
    <source>
        <dbReference type="HAMAP-Rule" id="MF_01086"/>
    </source>
</evidence>
<comment type="similarity">
    <text evidence="1">Belongs to the UPF0284 family.</text>
</comment>
<dbReference type="NCBIfam" id="NF003372">
    <property type="entry name" value="PRK04447.1-5"/>
    <property type="match status" value="1"/>
</dbReference>
<dbReference type="RefSeq" id="WP_393970724.1">
    <property type="nucleotide sequence ID" value="NZ_CP133772.1"/>
</dbReference>
<dbReference type="PANTHER" id="PTHR38811">
    <property type="match status" value="1"/>
</dbReference>
<evidence type="ECO:0000313" key="2">
    <source>
        <dbReference type="EMBL" id="WYY00385.1"/>
    </source>
</evidence>
<dbReference type="AlphaFoldDB" id="A0AAX4NI33"/>
<dbReference type="InterPro" id="IPR036087">
    <property type="entry name" value="Nict_dMeBzImd_PRibTrfase_sf"/>
</dbReference>
<dbReference type="InterPro" id="IPR003200">
    <property type="entry name" value="Nict_dMeBzImd_PRibTrfase"/>
</dbReference>
<dbReference type="SUPFAM" id="SSF52733">
    <property type="entry name" value="Nicotinate mononucleotide:5,6-dimethylbenzimidazole phosphoribosyltransferase (CobT)"/>
    <property type="match status" value="1"/>
</dbReference>
<dbReference type="InterPro" id="IPR002805">
    <property type="entry name" value="Nict_dMeBzImd_PRibTrfase_arc"/>
</dbReference>
<reference evidence="2 3" key="1">
    <citation type="submission" date="2023-09" db="EMBL/GenBank/DDBJ databases">
        <authorList>
            <person name="Golyshina O.V."/>
            <person name="Lunev E.A."/>
            <person name="Bargiela R."/>
            <person name="Gaines M.C."/>
            <person name="Daum B."/>
            <person name="Bale N.J."/>
            <person name="Koenen M."/>
            <person name="Sinninghe Damst J.S."/>
            <person name="Yakimov M."/>
            <person name="Golyshin P.N."/>
        </authorList>
    </citation>
    <scope>NUCLEOTIDE SEQUENCE [LARGE SCALE GENOMIC DNA]</scope>
    <source>
        <strain evidence="2 3">M1</strain>
    </source>
</reference>
<organism evidence="2 3">
    <name type="scientific">Oxyplasma meridianum</name>
    <dbReference type="NCBI Taxonomy" id="3073602"/>
    <lineage>
        <taxon>Archaea</taxon>
        <taxon>Methanobacteriati</taxon>
        <taxon>Thermoplasmatota</taxon>
        <taxon>Thermoplasmata</taxon>
        <taxon>Thermoplasmatales</taxon>
        <taxon>Thermoplasmataceae</taxon>
        <taxon>Oxyplasma</taxon>
    </lineage>
</organism>
<dbReference type="HAMAP" id="MF_01086">
    <property type="entry name" value="UPF0284"/>
    <property type="match status" value="1"/>
</dbReference>
<protein>
    <recommendedName>
        <fullName evidence="1">UPF0284 protein OXIME_000955</fullName>
    </recommendedName>
</protein>
<gene>
    <name evidence="2" type="ORF">OXIME_000955</name>
</gene>
<dbReference type="EMBL" id="CP133772">
    <property type="protein sequence ID" value="WYY00385.1"/>
    <property type="molecule type" value="Genomic_DNA"/>
</dbReference>
<dbReference type="Proteomes" id="UP001451606">
    <property type="component" value="Chromosome"/>
</dbReference>
<name>A0AAX4NI33_9ARCH</name>
<accession>A0AAX4NI33</accession>
<dbReference type="GO" id="GO:0008939">
    <property type="term" value="F:nicotinate-nucleotide-dimethylbenzimidazole phosphoribosyltransferase activity"/>
    <property type="evidence" value="ECO:0007669"/>
    <property type="project" value="InterPro"/>
</dbReference>
<dbReference type="CDD" id="cd02439">
    <property type="entry name" value="DMB-PRT_CobT"/>
    <property type="match status" value="1"/>
</dbReference>
<sequence>MENGEPYLNKNILENLDLRDTLFTLLAGSTDVSRIRGITSAGASPELTMLTPVVDSEIIIGGRPVIINEPPMTPEGIPTPAIVTKACLDLAGVKSMSVNAGYSVSPNVPFWDTGLHPAMNPAEARALPDFRKAFDAGMYLGELLDGRYGVIVLAESVPGGTTTAQVVLSSIGSRVITSSTMPSDPLQIKGEVVKKAIERCGYFVENPVMAIEEYGDYMMPLALGISRSVKESAILFAGGTQMSTVYYLNDKINRNSSNRFQVTTSWLMDHRKETVETLVPSGNLIVSHVSFSEMEENGLRLYENGHVREGAGMGAALWLASIKEKNSDKVYSAIEKYYRKLMN</sequence>
<keyword evidence="3" id="KW-1185">Reference proteome</keyword>
<proteinExistence type="inferred from homology"/>
<dbReference type="PANTHER" id="PTHR38811:SF1">
    <property type="entry name" value="UPF0284 PROTEIN SLL1500"/>
    <property type="match status" value="1"/>
</dbReference>
<dbReference type="KEGG" id="omr:OXIME_000955"/>
<evidence type="ECO:0000313" key="3">
    <source>
        <dbReference type="Proteomes" id="UP001451606"/>
    </source>
</evidence>
<dbReference type="GeneID" id="95967691"/>
<dbReference type="Gene3D" id="3.40.50.10210">
    <property type="match status" value="1"/>
</dbReference>